<name>A0AAP0X2F7_LIQFO</name>
<dbReference type="Pfam" id="PF13041">
    <property type="entry name" value="PPR_2"/>
    <property type="match status" value="1"/>
</dbReference>
<sequence length="358" mass="40764">MEEAVLALQEMKSLGISPSVEIYNSIIHGFAKKGKFDDALFSLNEMEEISLTPDGETYDGLIQAYGNYKMYDEIGICVKKMESDGCLLDHVTYNLLIQEFSRGGLLKRMERVYQTLLSKRMDLQHSTLVAMLEAYAKFGLLEKMEKVYGRVLNSKTPLKDDLVRKLAGVYIENYMFTRLDDLGLDLSSKTSRTDLVWCLRLLSHACLLSRKGMDSIIGEMEVAKVSWNITVANIILLAYLKMKDFKHLRILLSELPTHRVKPDIVTVGILFDANRNGFDGTGALNSWRRMGFLAKTVEMNTDPLVLTAFGKGHFLRSCEEIYSSLEPKAREKKIWTYQSLIDLVFKQPRLRGVARSQD</sequence>
<keyword evidence="1" id="KW-0677">Repeat</keyword>
<gene>
    <name evidence="3" type="ORF">L1049_011675</name>
</gene>
<dbReference type="NCBIfam" id="TIGR00756">
    <property type="entry name" value="PPR"/>
    <property type="match status" value="1"/>
</dbReference>
<feature type="repeat" description="PPR" evidence="2">
    <location>
        <begin position="19"/>
        <end position="53"/>
    </location>
</feature>
<evidence type="ECO:0008006" key="5">
    <source>
        <dbReference type="Google" id="ProtNLM"/>
    </source>
</evidence>
<dbReference type="Gene3D" id="1.25.40.10">
    <property type="entry name" value="Tetratricopeptide repeat domain"/>
    <property type="match status" value="3"/>
</dbReference>
<evidence type="ECO:0000313" key="4">
    <source>
        <dbReference type="Proteomes" id="UP001415857"/>
    </source>
</evidence>
<dbReference type="AlphaFoldDB" id="A0AAP0X2F7"/>
<accession>A0AAP0X2F7</accession>
<protein>
    <recommendedName>
        <fullName evidence="5">Pentatricopeptide repeat-containing protein</fullName>
    </recommendedName>
</protein>
<feature type="repeat" description="PPR" evidence="2">
    <location>
        <begin position="89"/>
        <end position="123"/>
    </location>
</feature>
<dbReference type="PANTHER" id="PTHR47493:SF3">
    <property type="entry name" value="PENTACOTRIPEPTIDE-REPEAT REGION OF PRORP DOMAIN-CONTAINING PROTEIN"/>
    <property type="match status" value="1"/>
</dbReference>
<dbReference type="PANTHER" id="PTHR47493">
    <property type="entry name" value="OS08G0520200 PROTEIN"/>
    <property type="match status" value="1"/>
</dbReference>
<evidence type="ECO:0000256" key="1">
    <source>
        <dbReference type="ARBA" id="ARBA00022737"/>
    </source>
</evidence>
<dbReference type="PROSITE" id="PS51375">
    <property type="entry name" value="PPR"/>
    <property type="match status" value="2"/>
</dbReference>
<comment type="caution">
    <text evidence="3">The sequence shown here is derived from an EMBL/GenBank/DDBJ whole genome shotgun (WGS) entry which is preliminary data.</text>
</comment>
<proteinExistence type="predicted"/>
<evidence type="ECO:0000256" key="2">
    <source>
        <dbReference type="PROSITE-ProRule" id="PRU00708"/>
    </source>
</evidence>
<dbReference type="InterPro" id="IPR002885">
    <property type="entry name" value="PPR_rpt"/>
</dbReference>
<dbReference type="Proteomes" id="UP001415857">
    <property type="component" value="Unassembled WGS sequence"/>
</dbReference>
<reference evidence="3 4" key="1">
    <citation type="journal article" date="2024" name="Plant J.">
        <title>Genome sequences and population genomics reveal climatic adaptation and genomic divergence between two closely related sweetgum species.</title>
        <authorList>
            <person name="Xu W.Q."/>
            <person name="Ren C.Q."/>
            <person name="Zhang X.Y."/>
            <person name="Comes H.P."/>
            <person name="Liu X.H."/>
            <person name="Li Y.G."/>
            <person name="Kettle C.J."/>
            <person name="Jalonen R."/>
            <person name="Gaisberger H."/>
            <person name="Ma Y.Z."/>
            <person name="Qiu Y.X."/>
        </authorList>
    </citation>
    <scope>NUCLEOTIDE SEQUENCE [LARGE SCALE GENOMIC DNA]</scope>
    <source>
        <strain evidence="3">Hangzhou</strain>
    </source>
</reference>
<evidence type="ECO:0000313" key="3">
    <source>
        <dbReference type="EMBL" id="KAK9283433.1"/>
    </source>
</evidence>
<organism evidence="3 4">
    <name type="scientific">Liquidambar formosana</name>
    <name type="common">Formosan gum</name>
    <dbReference type="NCBI Taxonomy" id="63359"/>
    <lineage>
        <taxon>Eukaryota</taxon>
        <taxon>Viridiplantae</taxon>
        <taxon>Streptophyta</taxon>
        <taxon>Embryophyta</taxon>
        <taxon>Tracheophyta</taxon>
        <taxon>Spermatophyta</taxon>
        <taxon>Magnoliopsida</taxon>
        <taxon>eudicotyledons</taxon>
        <taxon>Gunneridae</taxon>
        <taxon>Pentapetalae</taxon>
        <taxon>Saxifragales</taxon>
        <taxon>Altingiaceae</taxon>
        <taxon>Liquidambar</taxon>
    </lineage>
</organism>
<keyword evidence="4" id="KW-1185">Reference proteome</keyword>
<dbReference type="EMBL" id="JBBPBK010000006">
    <property type="protein sequence ID" value="KAK9283433.1"/>
    <property type="molecule type" value="Genomic_DNA"/>
</dbReference>
<dbReference type="Pfam" id="PF01535">
    <property type="entry name" value="PPR"/>
    <property type="match status" value="2"/>
</dbReference>
<dbReference type="InterPro" id="IPR011990">
    <property type="entry name" value="TPR-like_helical_dom_sf"/>
</dbReference>